<comment type="caution">
    <text evidence="2">The sequence shown here is derived from an EMBL/GenBank/DDBJ whole genome shotgun (WGS) entry which is preliminary data.</text>
</comment>
<accession>A0ABD1G234</accession>
<protein>
    <submittedName>
        <fullName evidence="2">Uncharacterized protein</fullName>
    </submittedName>
</protein>
<evidence type="ECO:0000256" key="1">
    <source>
        <dbReference type="SAM" id="MobiDB-lite"/>
    </source>
</evidence>
<feature type="region of interest" description="Disordered" evidence="1">
    <location>
        <begin position="168"/>
        <end position="197"/>
    </location>
</feature>
<reference evidence="2 3" key="1">
    <citation type="submission" date="2024-06" db="EMBL/GenBank/DDBJ databases">
        <title>A chromosome level genome sequence of Diviner's sage (Salvia divinorum).</title>
        <authorList>
            <person name="Ford S.A."/>
            <person name="Ro D.-K."/>
            <person name="Ness R.W."/>
            <person name="Phillips M.A."/>
        </authorList>
    </citation>
    <scope>NUCLEOTIDE SEQUENCE [LARGE SCALE GENOMIC DNA]</scope>
    <source>
        <strain evidence="2">SAF-2024a</strain>
        <tissue evidence="2">Leaf</tissue>
    </source>
</reference>
<dbReference type="AlphaFoldDB" id="A0ABD1G234"/>
<name>A0ABD1G234_SALDI</name>
<organism evidence="2 3">
    <name type="scientific">Salvia divinorum</name>
    <name type="common">Maria pastora</name>
    <name type="synonym">Diviner's sage</name>
    <dbReference type="NCBI Taxonomy" id="28513"/>
    <lineage>
        <taxon>Eukaryota</taxon>
        <taxon>Viridiplantae</taxon>
        <taxon>Streptophyta</taxon>
        <taxon>Embryophyta</taxon>
        <taxon>Tracheophyta</taxon>
        <taxon>Spermatophyta</taxon>
        <taxon>Magnoliopsida</taxon>
        <taxon>eudicotyledons</taxon>
        <taxon>Gunneridae</taxon>
        <taxon>Pentapetalae</taxon>
        <taxon>asterids</taxon>
        <taxon>lamiids</taxon>
        <taxon>Lamiales</taxon>
        <taxon>Lamiaceae</taxon>
        <taxon>Nepetoideae</taxon>
        <taxon>Mentheae</taxon>
        <taxon>Salviinae</taxon>
        <taxon>Salvia</taxon>
        <taxon>Salvia subgen. Calosphace</taxon>
    </lineage>
</organism>
<feature type="compositionally biased region" description="Basic and acidic residues" evidence="1">
    <location>
        <begin position="168"/>
        <end position="181"/>
    </location>
</feature>
<evidence type="ECO:0000313" key="2">
    <source>
        <dbReference type="EMBL" id="KAL1538154.1"/>
    </source>
</evidence>
<gene>
    <name evidence="2" type="ORF">AAHA92_26929</name>
</gene>
<sequence>MHKISCSAIFELRKVKKKIKKILARSTNGGENTSSIEFYQDLQKVIEEMDLVKMEIKEKVVVQDQLRIVKSVTTGAVGLSGSTSVAQKITMAFNFEFKRICELFCELFLHCTIEILCVASTTTETAAQDSNLDNDDKDGFGVVKFPLHAHDISKELIMPFVMREKEFSNKEDEVDHSKMMDERDEDDEYDESKQQRL</sequence>
<evidence type="ECO:0000313" key="3">
    <source>
        <dbReference type="Proteomes" id="UP001567538"/>
    </source>
</evidence>
<keyword evidence="3" id="KW-1185">Reference proteome</keyword>
<dbReference type="Proteomes" id="UP001567538">
    <property type="component" value="Unassembled WGS sequence"/>
</dbReference>
<dbReference type="EMBL" id="JBEAFC010000010">
    <property type="protein sequence ID" value="KAL1538154.1"/>
    <property type="molecule type" value="Genomic_DNA"/>
</dbReference>
<proteinExistence type="predicted"/>